<feature type="region of interest" description="Disordered" evidence="11">
    <location>
        <begin position="645"/>
        <end position="672"/>
    </location>
</feature>
<dbReference type="SUPFAM" id="SSF161070">
    <property type="entry name" value="SNF-like"/>
    <property type="match status" value="1"/>
</dbReference>
<dbReference type="Proteomes" id="UP001195483">
    <property type="component" value="Unassembled WGS sequence"/>
</dbReference>
<dbReference type="PRINTS" id="PR00176">
    <property type="entry name" value="NANEUSMPORT"/>
</dbReference>
<dbReference type="InterPro" id="IPR000175">
    <property type="entry name" value="Na/ntran_symport"/>
</dbReference>
<keyword evidence="4 10" id="KW-0812">Transmembrane</keyword>
<dbReference type="PANTHER" id="PTHR11616">
    <property type="entry name" value="SODIUM/CHLORIDE DEPENDENT TRANSPORTER"/>
    <property type="match status" value="1"/>
</dbReference>
<feature type="transmembrane region" description="Helical" evidence="12">
    <location>
        <begin position="482"/>
        <end position="501"/>
    </location>
</feature>
<keyword evidence="6 12" id="KW-0472">Membrane</keyword>
<feature type="transmembrane region" description="Helical" evidence="12">
    <location>
        <begin position="313"/>
        <end position="337"/>
    </location>
</feature>
<comment type="similarity">
    <text evidence="2 10">Belongs to the sodium:neurotransmitter symporter (SNF) (TC 2.A.22) family.</text>
</comment>
<evidence type="ECO:0000256" key="2">
    <source>
        <dbReference type="ARBA" id="ARBA00006459"/>
    </source>
</evidence>
<dbReference type="GO" id="GO:0015179">
    <property type="term" value="F:L-amino acid transmembrane transporter activity"/>
    <property type="evidence" value="ECO:0007669"/>
    <property type="project" value="TreeGrafter"/>
</dbReference>
<feature type="compositionally biased region" description="Basic and acidic residues" evidence="11">
    <location>
        <begin position="20"/>
        <end position="33"/>
    </location>
</feature>
<feature type="binding site" evidence="8">
    <location>
        <position position="323"/>
    </location>
    <ligand>
        <name>Na(+)</name>
        <dbReference type="ChEBI" id="CHEBI:29101"/>
        <label>1</label>
    </ligand>
</feature>
<feature type="region of interest" description="Disordered" evidence="11">
    <location>
        <begin position="1"/>
        <end position="33"/>
    </location>
</feature>
<protein>
    <recommendedName>
        <fullName evidence="10">Transporter</fullName>
    </recommendedName>
</protein>
<reference evidence="13" key="1">
    <citation type="journal article" date="2021" name="Genome Biol. Evol.">
        <title>A High-Quality Reference Genome for a Parasitic Bivalve with Doubly Uniparental Inheritance (Bivalvia: Unionida).</title>
        <authorList>
            <person name="Smith C.H."/>
        </authorList>
    </citation>
    <scope>NUCLEOTIDE SEQUENCE</scope>
    <source>
        <strain evidence="13">CHS0354</strain>
    </source>
</reference>
<evidence type="ECO:0000256" key="9">
    <source>
        <dbReference type="PIRSR" id="PIRSR600175-2"/>
    </source>
</evidence>
<feature type="transmembrane region" description="Helical" evidence="12">
    <location>
        <begin position="449"/>
        <end position="470"/>
    </location>
</feature>
<dbReference type="GO" id="GO:0046872">
    <property type="term" value="F:metal ion binding"/>
    <property type="evidence" value="ECO:0007669"/>
    <property type="project" value="UniProtKB-KW"/>
</dbReference>
<dbReference type="GO" id="GO:0005886">
    <property type="term" value="C:plasma membrane"/>
    <property type="evidence" value="ECO:0007669"/>
    <property type="project" value="TreeGrafter"/>
</dbReference>
<evidence type="ECO:0000256" key="5">
    <source>
        <dbReference type="ARBA" id="ARBA00022989"/>
    </source>
</evidence>
<feature type="compositionally biased region" description="Polar residues" evidence="11">
    <location>
        <begin position="1"/>
        <end position="17"/>
    </location>
</feature>
<dbReference type="GO" id="GO:0005283">
    <property type="term" value="F:amino acid:sodium symporter activity"/>
    <property type="evidence" value="ECO:0007669"/>
    <property type="project" value="TreeGrafter"/>
</dbReference>
<organism evidence="13 14">
    <name type="scientific">Potamilus streckersoni</name>
    <dbReference type="NCBI Taxonomy" id="2493646"/>
    <lineage>
        <taxon>Eukaryota</taxon>
        <taxon>Metazoa</taxon>
        <taxon>Spiralia</taxon>
        <taxon>Lophotrochozoa</taxon>
        <taxon>Mollusca</taxon>
        <taxon>Bivalvia</taxon>
        <taxon>Autobranchia</taxon>
        <taxon>Heteroconchia</taxon>
        <taxon>Palaeoheterodonta</taxon>
        <taxon>Unionida</taxon>
        <taxon>Unionoidea</taxon>
        <taxon>Unionidae</taxon>
        <taxon>Ambleminae</taxon>
        <taxon>Lampsilini</taxon>
        <taxon>Potamilus</taxon>
    </lineage>
</organism>
<dbReference type="InterPro" id="IPR037272">
    <property type="entry name" value="SNS_sf"/>
</dbReference>
<evidence type="ECO:0000256" key="7">
    <source>
        <dbReference type="ARBA" id="ARBA00023180"/>
    </source>
</evidence>
<evidence type="ECO:0000313" key="13">
    <source>
        <dbReference type="EMBL" id="KAK3599576.1"/>
    </source>
</evidence>
<dbReference type="Pfam" id="PF00209">
    <property type="entry name" value="SNF"/>
    <property type="match status" value="1"/>
</dbReference>
<sequence>MEKNGNTVLNRNSVTTDDNLDVKPSDKDSGDERGEWGNKWEFILSCIGLSVGLGNVWRFPYLAYENGGAAFLIAYLILQILIGKPMYLLELALGQYSGKGPTIVWAMNPSAKGIGIAMTMISLVVTVYYNVIMSYTLFYFFSSMQATLPWTVCKPEWLQYGCVEKTTKPLKYCNNADVVSQNLTDCRCTLNATFDSSLSFNCTNTSYSGEATPVAEIYFYKEVIEKSANLYPGDVGAPLWKLTLCLLLSWIIVVTCLIKGIKTSGKVVYFTATFPYVILLILLVRGATLDGAIDGVIFFVVPKWEKLLDLKVWVAAAGQMFFSLSVSFGGIIMFGSYNKFKNNVYGDSMLISIMDVFTSVLAGFVIFTTFGGMAKAIGVSVEDVAKGGYGLAFVAYPEALSSMPPPQLWSILFFFMLYNLGLSSEFGLLETVLTGIQDEFPHLRKYKSYMCVGFGVLLFLLGLPCVTPAGDYIVTMMDHYGADFSVLFVSSCECVAVIWVYGIKNFIGDMTYMLGRAPRPVYFWGFCWVFCSPIIIALLFIYRMVEYDPLMIDKNQAYPEFAQIIGWVITIVVVCPIPLTFIYKMYQAKGSLLERLKKITTPTSEWGPNDGTLKQNLMDNMKGDVIQGTDNPTFTNLNAPLKTLSGSADKPTSEWGVHDTSDQMDNLKDDPKQGIDSKVFTTYM</sequence>
<proteinExistence type="inferred from homology"/>
<feature type="binding site" evidence="8">
    <location>
        <position position="420"/>
    </location>
    <ligand>
        <name>Na(+)</name>
        <dbReference type="ChEBI" id="CHEBI:29101"/>
        <label>1</label>
    </ligand>
</feature>
<evidence type="ECO:0000256" key="12">
    <source>
        <dbReference type="SAM" id="Phobius"/>
    </source>
</evidence>
<reference evidence="13" key="3">
    <citation type="submission" date="2023-05" db="EMBL/GenBank/DDBJ databases">
        <authorList>
            <person name="Smith C.H."/>
        </authorList>
    </citation>
    <scope>NUCLEOTIDE SEQUENCE</scope>
    <source>
        <strain evidence="13">CHS0354</strain>
        <tissue evidence="13">Mantle</tissue>
    </source>
</reference>
<feature type="binding site" evidence="8">
    <location>
        <position position="48"/>
    </location>
    <ligand>
        <name>Na(+)</name>
        <dbReference type="ChEBI" id="CHEBI:29101"/>
        <label>1</label>
    </ligand>
</feature>
<keyword evidence="10" id="KW-0769">Symport</keyword>
<reference evidence="13" key="2">
    <citation type="journal article" date="2021" name="Genome Biol. Evol.">
        <title>Developing a high-quality reference genome for a parasitic bivalve with doubly uniparental inheritance (Bivalvia: Unionida).</title>
        <authorList>
            <person name="Smith C.H."/>
        </authorList>
    </citation>
    <scope>NUCLEOTIDE SEQUENCE</scope>
    <source>
        <strain evidence="13">CHS0354</strain>
        <tissue evidence="13">Mantle</tissue>
    </source>
</reference>
<feature type="transmembrane region" description="Helical" evidence="12">
    <location>
        <begin position="239"/>
        <end position="261"/>
    </location>
</feature>
<dbReference type="PROSITE" id="PS00610">
    <property type="entry name" value="NA_NEUROTRAN_SYMP_1"/>
    <property type="match status" value="1"/>
</dbReference>
<feature type="transmembrane region" description="Helical" evidence="12">
    <location>
        <begin position="521"/>
        <end position="544"/>
    </location>
</feature>
<accession>A0AAE0SX66</accession>
<evidence type="ECO:0000256" key="3">
    <source>
        <dbReference type="ARBA" id="ARBA00022448"/>
    </source>
</evidence>
<keyword evidence="5 12" id="KW-1133">Transmembrane helix</keyword>
<comment type="subcellular location">
    <subcellularLocation>
        <location evidence="1">Membrane</location>
        <topology evidence="1">Multi-pass membrane protein</topology>
    </subcellularLocation>
</comment>
<feature type="binding site" evidence="8">
    <location>
        <position position="55"/>
    </location>
    <ligand>
        <name>Na(+)</name>
        <dbReference type="ChEBI" id="CHEBI:29101"/>
        <label>1</label>
    </ligand>
</feature>
<dbReference type="PANTHER" id="PTHR11616:SF321">
    <property type="entry name" value="SODIUM-DEPENDENT NUTRIENT AMINO ACID TRANSPORTER 1-RELATED"/>
    <property type="match status" value="1"/>
</dbReference>
<keyword evidence="3 10" id="KW-0813">Transport</keyword>
<evidence type="ECO:0000256" key="10">
    <source>
        <dbReference type="RuleBase" id="RU003732"/>
    </source>
</evidence>
<evidence type="ECO:0000313" key="14">
    <source>
        <dbReference type="Proteomes" id="UP001195483"/>
    </source>
</evidence>
<keyword evidence="7" id="KW-0325">Glycoprotein</keyword>
<feature type="transmembrane region" description="Helical" evidence="12">
    <location>
        <begin position="273"/>
        <end position="301"/>
    </location>
</feature>
<evidence type="ECO:0000256" key="11">
    <source>
        <dbReference type="SAM" id="MobiDB-lite"/>
    </source>
</evidence>
<feature type="binding site" evidence="8">
    <location>
        <position position="51"/>
    </location>
    <ligand>
        <name>Na(+)</name>
        <dbReference type="ChEBI" id="CHEBI:29101"/>
        <label>1</label>
    </ligand>
</feature>
<dbReference type="EMBL" id="JAEAOA010002091">
    <property type="protein sequence ID" value="KAK3599576.1"/>
    <property type="molecule type" value="Genomic_DNA"/>
</dbReference>
<dbReference type="PROSITE" id="PS50267">
    <property type="entry name" value="NA_NEUROTRAN_SYMP_3"/>
    <property type="match status" value="1"/>
</dbReference>
<name>A0AAE0SX66_9BIVA</name>
<feature type="disulfide bond" evidence="9">
    <location>
        <begin position="153"/>
        <end position="162"/>
    </location>
</feature>
<keyword evidence="8" id="KW-0915">Sodium</keyword>
<evidence type="ECO:0000256" key="8">
    <source>
        <dbReference type="PIRSR" id="PIRSR600175-1"/>
    </source>
</evidence>
<feature type="transmembrane region" description="Helical" evidence="12">
    <location>
        <begin position="349"/>
        <end position="370"/>
    </location>
</feature>
<feature type="transmembrane region" description="Helical" evidence="12">
    <location>
        <begin position="42"/>
        <end position="63"/>
    </location>
</feature>
<feature type="compositionally biased region" description="Basic and acidic residues" evidence="11">
    <location>
        <begin position="656"/>
        <end position="672"/>
    </location>
</feature>
<dbReference type="AlphaFoldDB" id="A0AAE0SX66"/>
<feature type="transmembrane region" description="Helical" evidence="12">
    <location>
        <begin position="114"/>
        <end position="141"/>
    </location>
</feature>
<evidence type="ECO:0000256" key="6">
    <source>
        <dbReference type="ARBA" id="ARBA00023136"/>
    </source>
</evidence>
<feature type="binding site" evidence="8">
    <location>
        <position position="424"/>
    </location>
    <ligand>
        <name>Na(+)</name>
        <dbReference type="ChEBI" id="CHEBI:29101"/>
        <label>1</label>
    </ligand>
</feature>
<feature type="transmembrane region" description="Helical" evidence="12">
    <location>
        <begin position="408"/>
        <end position="429"/>
    </location>
</feature>
<evidence type="ECO:0000256" key="1">
    <source>
        <dbReference type="ARBA" id="ARBA00004141"/>
    </source>
</evidence>
<comment type="caution">
    <text evidence="13">The sequence shown here is derived from an EMBL/GenBank/DDBJ whole genome shotgun (WGS) entry which is preliminary data.</text>
</comment>
<keyword evidence="8" id="KW-0479">Metal-binding</keyword>
<gene>
    <name evidence="13" type="ORF">CHS0354_035813</name>
</gene>
<dbReference type="GO" id="GO:0089718">
    <property type="term" value="P:amino acid import across plasma membrane"/>
    <property type="evidence" value="ECO:0007669"/>
    <property type="project" value="TreeGrafter"/>
</dbReference>
<feature type="transmembrane region" description="Helical" evidence="12">
    <location>
        <begin position="564"/>
        <end position="586"/>
    </location>
</feature>
<keyword evidence="9" id="KW-1015">Disulfide bond</keyword>
<feature type="transmembrane region" description="Helical" evidence="12">
    <location>
        <begin position="69"/>
        <end position="93"/>
    </location>
</feature>
<keyword evidence="14" id="KW-1185">Reference proteome</keyword>
<evidence type="ECO:0000256" key="4">
    <source>
        <dbReference type="ARBA" id="ARBA00022692"/>
    </source>
</evidence>